<feature type="signal peptide" evidence="1">
    <location>
        <begin position="1"/>
        <end position="20"/>
    </location>
</feature>
<dbReference type="AlphaFoldDB" id="A0A1H1KU92"/>
<gene>
    <name evidence="2" type="ORF">SAMN04488552_0210</name>
</gene>
<dbReference type="RefSeq" id="WP_089660932.1">
    <property type="nucleotide sequence ID" value="NZ_LT629745.1"/>
</dbReference>
<proteinExistence type="predicted"/>
<keyword evidence="3" id="KW-1185">Reference proteome</keyword>
<feature type="chain" id="PRO_5009252800" evidence="1">
    <location>
        <begin position="21"/>
        <end position="245"/>
    </location>
</feature>
<evidence type="ECO:0000313" key="3">
    <source>
        <dbReference type="Proteomes" id="UP000198858"/>
    </source>
</evidence>
<evidence type="ECO:0000256" key="1">
    <source>
        <dbReference type="SAM" id="SignalP"/>
    </source>
</evidence>
<name>A0A1H1KU92_9FLAO</name>
<keyword evidence="1" id="KW-0732">Signal</keyword>
<sequence length="245" mass="28396">MKKPTLLILLLITILSCKNADENSDKSQSSLIEVSENEQNGIDNVLNYYGGELAYKFGYSLSTDKGKEKYFELQLDKSNVIEKWRNNPDLIGSNIAYLFYKNLDEEEQNEYDIIRANLTFNDGQQNKFTYSTETLNKVDKKMTFVNEIIDEIQSGEFQKIEPYLNNELVKYDKDELISRLEAVDPNFGELKEFRPLGFKIAKQKNGIEILHISGAVIRTKANHEFSVDLDLNSDEKEIYQLQYKL</sequence>
<dbReference type="EMBL" id="LT629745">
    <property type="protein sequence ID" value="SDR65908.1"/>
    <property type="molecule type" value="Genomic_DNA"/>
</dbReference>
<accession>A0A1H1KU92</accession>
<dbReference type="STRING" id="1250231.SAMN04488552_0210"/>
<evidence type="ECO:0000313" key="2">
    <source>
        <dbReference type="EMBL" id="SDR65908.1"/>
    </source>
</evidence>
<protein>
    <submittedName>
        <fullName evidence="2">Uncharacterized protein</fullName>
    </submittedName>
</protein>
<dbReference type="Proteomes" id="UP000198858">
    <property type="component" value="Chromosome I"/>
</dbReference>
<dbReference type="PROSITE" id="PS51257">
    <property type="entry name" value="PROKAR_LIPOPROTEIN"/>
    <property type="match status" value="1"/>
</dbReference>
<organism evidence="2 3">
    <name type="scientific">Christiangramia echinicola</name>
    <dbReference type="NCBI Taxonomy" id="279359"/>
    <lineage>
        <taxon>Bacteria</taxon>
        <taxon>Pseudomonadati</taxon>
        <taxon>Bacteroidota</taxon>
        <taxon>Flavobacteriia</taxon>
        <taxon>Flavobacteriales</taxon>
        <taxon>Flavobacteriaceae</taxon>
        <taxon>Christiangramia</taxon>
    </lineage>
</organism>
<reference evidence="2 3" key="1">
    <citation type="submission" date="2016-10" db="EMBL/GenBank/DDBJ databases">
        <authorList>
            <person name="Varghese N."/>
            <person name="Submissions S."/>
        </authorList>
    </citation>
    <scope>NUCLEOTIDE SEQUENCE [LARGE SCALE GENOMIC DNA]</scope>
    <source>
        <strain evidence="2 3">Mar_2010_102</strain>
    </source>
</reference>